<feature type="transmembrane region" description="Helical" evidence="1">
    <location>
        <begin position="260"/>
        <end position="281"/>
    </location>
</feature>
<keyword evidence="1" id="KW-0472">Membrane</keyword>
<dbReference type="RefSeq" id="WP_147837805.1">
    <property type="nucleotide sequence ID" value="NZ_CP166418.1"/>
</dbReference>
<accession>A0A9X9C626</accession>
<proteinExistence type="predicted"/>
<feature type="transmembrane region" description="Helical" evidence="1">
    <location>
        <begin position="123"/>
        <end position="150"/>
    </location>
</feature>
<evidence type="ECO:0008006" key="4">
    <source>
        <dbReference type="Google" id="ProtNLM"/>
    </source>
</evidence>
<dbReference type="AlphaFoldDB" id="A0A9X9C626"/>
<evidence type="ECO:0000313" key="2">
    <source>
        <dbReference type="EMBL" id="TXE32779.1"/>
    </source>
</evidence>
<protein>
    <recommendedName>
        <fullName evidence="4">O-antigen ligase family protein</fullName>
    </recommendedName>
</protein>
<keyword evidence="1" id="KW-1133">Transmembrane helix</keyword>
<evidence type="ECO:0000313" key="3">
    <source>
        <dbReference type="Proteomes" id="UP000321307"/>
    </source>
</evidence>
<name>A0A9X9C626_9GAMM</name>
<feature type="transmembrane region" description="Helical" evidence="1">
    <location>
        <begin position="48"/>
        <end position="66"/>
    </location>
</feature>
<organism evidence="2 3">
    <name type="scientific">Serratia ureilytica</name>
    <dbReference type="NCBI Taxonomy" id="300181"/>
    <lineage>
        <taxon>Bacteria</taxon>
        <taxon>Pseudomonadati</taxon>
        <taxon>Pseudomonadota</taxon>
        <taxon>Gammaproteobacteria</taxon>
        <taxon>Enterobacterales</taxon>
        <taxon>Yersiniaceae</taxon>
        <taxon>Serratia</taxon>
    </lineage>
</organism>
<gene>
    <name evidence="2" type="ORF">FOT63_01590</name>
</gene>
<comment type="caution">
    <text evidence="2">The sequence shown here is derived from an EMBL/GenBank/DDBJ whole genome shotgun (WGS) entry which is preliminary data.</text>
</comment>
<dbReference type="Proteomes" id="UP000321307">
    <property type="component" value="Unassembled WGS sequence"/>
</dbReference>
<keyword evidence="1" id="KW-0812">Transmembrane</keyword>
<sequence length="351" mass="39477">MAYQIKNDVVPFLFVAAVAFIVNSRESKEHIYLKMVKVVIITGMINSVFVYFESAFSSLFMSVLAIDDMNNAGGASGVRLDNTLWGLRAMGTMTSFINSGTLIFFAIVCLLETKLYRGWKKLVMFAMLVAAMVLTTYKTTLLAIALYFGVKAVYMLFSRVRGAKMIYFFATVVVFTAMTYVFNSMDVYNKLAFTRYKDVAYNSIYIRVLQHADIIRDMEGRGQFYTGLGVGVNGTSGPSEDLKVNSKALDSTYIYIMSNYGFIGVFIYVSTAFLILLYLCLQGRENDNIAIVLLFYSLSVEFFTNNIFANFPCNLVMYTLVYLSMIYCRPPVVREKKTPVIKNAPGNMLGA</sequence>
<dbReference type="EMBL" id="VOUP01000001">
    <property type="protein sequence ID" value="TXE32779.1"/>
    <property type="molecule type" value="Genomic_DNA"/>
</dbReference>
<feature type="transmembrane region" description="Helical" evidence="1">
    <location>
        <begin position="87"/>
        <end position="111"/>
    </location>
</feature>
<feature type="transmembrane region" description="Helical" evidence="1">
    <location>
        <begin position="162"/>
        <end position="182"/>
    </location>
</feature>
<reference evidence="2 3" key="1">
    <citation type="submission" date="2019-07" db="EMBL/GenBank/DDBJ databases">
        <title>Serratia strains were isolated from fresh produce.</title>
        <authorList>
            <person name="Cho G.-S."/>
            <person name="Stein M."/>
            <person name="Lee W."/>
            <person name="Suh S.H."/>
            <person name="Franz C.M.A.P."/>
        </authorList>
    </citation>
    <scope>NUCLEOTIDE SEQUENCE [LARGE SCALE GENOMIC DNA]</scope>
    <source>
        <strain evidence="2 3">S17</strain>
    </source>
</reference>
<evidence type="ECO:0000256" key="1">
    <source>
        <dbReference type="SAM" id="Phobius"/>
    </source>
</evidence>